<feature type="transmembrane region" description="Helical" evidence="5">
    <location>
        <begin position="100"/>
        <end position="121"/>
    </location>
</feature>
<gene>
    <name evidence="6" type="ORF">FZC34_00485</name>
</gene>
<dbReference type="EMBL" id="CP043316">
    <property type="protein sequence ID" value="QEK38398.1"/>
    <property type="molecule type" value="Genomic_DNA"/>
</dbReference>
<evidence type="ECO:0000256" key="5">
    <source>
        <dbReference type="SAM" id="Phobius"/>
    </source>
</evidence>
<feature type="transmembrane region" description="Helical" evidence="5">
    <location>
        <begin position="56"/>
        <end position="79"/>
    </location>
</feature>
<dbReference type="GO" id="GO:0006457">
    <property type="term" value="P:protein folding"/>
    <property type="evidence" value="ECO:0007669"/>
    <property type="project" value="InterPro"/>
</dbReference>
<dbReference type="GO" id="GO:0015035">
    <property type="term" value="F:protein-disulfide reductase activity"/>
    <property type="evidence" value="ECO:0007669"/>
    <property type="project" value="InterPro"/>
</dbReference>
<keyword evidence="4 5" id="KW-0472">Membrane</keyword>
<accession>A0A5C0UED0</accession>
<dbReference type="OrthoDB" id="9795248at2"/>
<evidence type="ECO:0000313" key="6">
    <source>
        <dbReference type="EMBL" id="QEK38398.1"/>
    </source>
</evidence>
<protein>
    <submittedName>
        <fullName evidence="6">Disulfide bond formation protein B</fullName>
    </submittedName>
</protein>
<evidence type="ECO:0000256" key="1">
    <source>
        <dbReference type="ARBA" id="ARBA00004141"/>
    </source>
</evidence>
<dbReference type="GO" id="GO:0016020">
    <property type="term" value="C:membrane"/>
    <property type="evidence" value="ECO:0007669"/>
    <property type="project" value="UniProtKB-SubCell"/>
</dbReference>
<evidence type="ECO:0000256" key="2">
    <source>
        <dbReference type="ARBA" id="ARBA00022692"/>
    </source>
</evidence>
<dbReference type="KEGG" id="cpri:FZC34_00485"/>
<evidence type="ECO:0000313" key="7">
    <source>
        <dbReference type="Proteomes" id="UP000325004"/>
    </source>
</evidence>
<sequence>MRNKYIVNGLLMGILVFSFTFMNYMRITPCLFCVLARWLFFISLIFSWLSLFSHKYLYVAFYGLITNVIIGSTSMYFLLMEVEPEWCKIGVYGSCTDWNTFLFLPMQFWITLFSMVTLFFARKALKET</sequence>
<dbReference type="InterPro" id="IPR023380">
    <property type="entry name" value="DsbB-like_sf"/>
</dbReference>
<dbReference type="RefSeq" id="WP_148971514.1">
    <property type="nucleotide sequence ID" value="NZ_OX638200.1"/>
</dbReference>
<feature type="transmembrane region" description="Helical" evidence="5">
    <location>
        <begin position="6"/>
        <end position="24"/>
    </location>
</feature>
<evidence type="ECO:0000256" key="4">
    <source>
        <dbReference type="ARBA" id="ARBA00023136"/>
    </source>
</evidence>
<dbReference type="Proteomes" id="UP000325004">
    <property type="component" value="Chromosome"/>
</dbReference>
<dbReference type="SUPFAM" id="SSF158442">
    <property type="entry name" value="DsbB-like"/>
    <property type="match status" value="1"/>
</dbReference>
<dbReference type="InterPro" id="IPR003752">
    <property type="entry name" value="DiS_bond_form_DsbB/BdbC"/>
</dbReference>
<evidence type="ECO:0000256" key="3">
    <source>
        <dbReference type="ARBA" id="ARBA00022989"/>
    </source>
</evidence>
<organism evidence="6 7">
    <name type="scientific">Candidatus Cytomitobacter primus</name>
    <dbReference type="NCBI Taxonomy" id="2066024"/>
    <lineage>
        <taxon>Bacteria</taxon>
        <taxon>Pseudomonadati</taxon>
        <taxon>Pseudomonadota</taxon>
        <taxon>Alphaproteobacteria</taxon>
        <taxon>Holosporales</taxon>
        <taxon>Holosporaceae</taxon>
        <taxon>Candidatus Cytomitobacter</taxon>
    </lineage>
</organism>
<reference evidence="6 7" key="1">
    <citation type="submission" date="2019-08" db="EMBL/GenBank/DDBJ databases">
        <title>Highly reduced genomes of protist endosymbionts show evolutionary convergence.</title>
        <authorList>
            <person name="George E."/>
            <person name="Husnik F."/>
            <person name="Tashyreva D."/>
            <person name="Prokopchuk G."/>
            <person name="Horak A."/>
            <person name="Kwong W.K."/>
            <person name="Lukes J."/>
            <person name="Keeling P.J."/>
        </authorList>
    </citation>
    <scope>NUCLEOTIDE SEQUENCE [LARGE SCALE GENOMIC DNA]</scope>
    <source>
        <strain evidence="6">1604LC</strain>
    </source>
</reference>
<keyword evidence="3 5" id="KW-1133">Transmembrane helix</keyword>
<dbReference type="Gene3D" id="1.20.1550.10">
    <property type="entry name" value="DsbB-like"/>
    <property type="match status" value="1"/>
</dbReference>
<dbReference type="AlphaFoldDB" id="A0A5C0UED0"/>
<proteinExistence type="predicted"/>
<feature type="transmembrane region" description="Helical" evidence="5">
    <location>
        <begin position="31"/>
        <end position="50"/>
    </location>
</feature>
<name>A0A5C0UED0_9PROT</name>
<comment type="subcellular location">
    <subcellularLocation>
        <location evidence="1">Membrane</location>
        <topology evidence="1">Multi-pass membrane protein</topology>
    </subcellularLocation>
</comment>
<dbReference type="Pfam" id="PF02600">
    <property type="entry name" value="DsbB"/>
    <property type="match status" value="1"/>
</dbReference>
<keyword evidence="2 5" id="KW-0812">Transmembrane</keyword>
<keyword evidence="7" id="KW-1185">Reference proteome</keyword>